<comment type="caution">
    <text evidence="2">The sequence shown here is derived from an EMBL/GenBank/DDBJ whole genome shotgun (WGS) entry which is preliminary data.</text>
</comment>
<name>A0A9K3DZZ1_HELAN</name>
<organism evidence="2 3">
    <name type="scientific">Helianthus annuus</name>
    <name type="common">Common sunflower</name>
    <dbReference type="NCBI Taxonomy" id="4232"/>
    <lineage>
        <taxon>Eukaryota</taxon>
        <taxon>Viridiplantae</taxon>
        <taxon>Streptophyta</taxon>
        <taxon>Embryophyta</taxon>
        <taxon>Tracheophyta</taxon>
        <taxon>Spermatophyta</taxon>
        <taxon>Magnoliopsida</taxon>
        <taxon>eudicotyledons</taxon>
        <taxon>Gunneridae</taxon>
        <taxon>Pentapetalae</taxon>
        <taxon>asterids</taxon>
        <taxon>campanulids</taxon>
        <taxon>Asterales</taxon>
        <taxon>Asteraceae</taxon>
        <taxon>Asteroideae</taxon>
        <taxon>Heliantheae alliance</taxon>
        <taxon>Heliantheae</taxon>
        <taxon>Helianthus</taxon>
    </lineage>
</organism>
<keyword evidence="3" id="KW-1185">Reference proteome</keyword>
<evidence type="ECO:0000313" key="3">
    <source>
        <dbReference type="Proteomes" id="UP000215914"/>
    </source>
</evidence>
<evidence type="ECO:0000313" key="2">
    <source>
        <dbReference type="EMBL" id="KAF5763388.1"/>
    </source>
</evidence>
<feature type="region of interest" description="Disordered" evidence="1">
    <location>
        <begin position="210"/>
        <end position="284"/>
    </location>
</feature>
<dbReference type="Gramene" id="mRNA:HanXRQr2_Chr15g0679641">
    <property type="protein sequence ID" value="mRNA:HanXRQr2_Chr15g0679641"/>
    <property type="gene ID" value="HanXRQr2_Chr15g0679641"/>
</dbReference>
<dbReference type="EMBL" id="MNCJ02000330">
    <property type="protein sequence ID" value="KAF5763388.1"/>
    <property type="molecule type" value="Genomic_DNA"/>
</dbReference>
<protein>
    <submittedName>
        <fullName evidence="2">Uncharacterized protein</fullName>
    </submittedName>
</protein>
<reference evidence="2" key="2">
    <citation type="submission" date="2020-06" db="EMBL/GenBank/DDBJ databases">
        <title>Helianthus annuus Genome sequencing and assembly Release 2.</title>
        <authorList>
            <person name="Gouzy J."/>
            <person name="Langlade N."/>
            <person name="Munos S."/>
        </authorList>
    </citation>
    <scope>NUCLEOTIDE SEQUENCE</scope>
    <source>
        <tissue evidence="2">Leaves</tissue>
    </source>
</reference>
<dbReference type="AlphaFoldDB" id="A0A9K3DZZ1"/>
<accession>A0A9K3DZZ1</accession>
<gene>
    <name evidence="2" type="ORF">HanXRQr2_Chr15g0679641</name>
</gene>
<dbReference type="Proteomes" id="UP000215914">
    <property type="component" value="Unassembled WGS sequence"/>
</dbReference>
<proteinExistence type="predicted"/>
<sequence>MFVIDPVLSQWSCYCDKGKRPMEKASMDESVDDMPSEKQYLLLVMKELQNHLSPSEREKLELFRAKVASLGPSFDWSIRLASWNDRANDLDSIVFSSSSSDDDDEDRRRPRQRVAVLDLQSSSPMVASVTVTSSSAPSDSRGLLNMELSVALPSLSSSLPFTSFVETTSMATTLQPVTPMMSSPIPAVPLFGSLSSQLGTGNVFALSGSSSLQAPETRQACPKVAFGRSPPAVRSKKGSLRPPVIPSSGPRPSSAQPSGSRPPAPRSSTVSASRPSSSGQEQNFQEFVRGKFQDAAKVMVQHKNQISRQQKEIAFLKKRDADRDQQMAELFRLSKD</sequence>
<evidence type="ECO:0000256" key="1">
    <source>
        <dbReference type="SAM" id="MobiDB-lite"/>
    </source>
</evidence>
<feature type="compositionally biased region" description="Low complexity" evidence="1">
    <location>
        <begin position="246"/>
        <end position="259"/>
    </location>
</feature>
<feature type="compositionally biased region" description="Low complexity" evidence="1">
    <location>
        <begin position="266"/>
        <end position="278"/>
    </location>
</feature>
<reference evidence="2" key="1">
    <citation type="journal article" date="2017" name="Nature">
        <title>The sunflower genome provides insights into oil metabolism, flowering and Asterid evolution.</title>
        <authorList>
            <person name="Badouin H."/>
            <person name="Gouzy J."/>
            <person name="Grassa C.J."/>
            <person name="Murat F."/>
            <person name="Staton S.E."/>
            <person name="Cottret L."/>
            <person name="Lelandais-Briere C."/>
            <person name="Owens G.L."/>
            <person name="Carrere S."/>
            <person name="Mayjonade B."/>
            <person name="Legrand L."/>
            <person name="Gill N."/>
            <person name="Kane N.C."/>
            <person name="Bowers J.E."/>
            <person name="Hubner S."/>
            <person name="Bellec A."/>
            <person name="Berard A."/>
            <person name="Berges H."/>
            <person name="Blanchet N."/>
            <person name="Boniface M.C."/>
            <person name="Brunel D."/>
            <person name="Catrice O."/>
            <person name="Chaidir N."/>
            <person name="Claudel C."/>
            <person name="Donnadieu C."/>
            <person name="Faraut T."/>
            <person name="Fievet G."/>
            <person name="Helmstetter N."/>
            <person name="King M."/>
            <person name="Knapp S.J."/>
            <person name="Lai Z."/>
            <person name="Le Paslier M.C."/>
            <person name="Lippi Y."/>
            <person name="Lorenzon L."/>
            <person name="Mandel J.R."/>
            <person name="Marage G."/>
            <person name="Marchand G."/>
            <person name="Marquand E."/>
            <person name="Bret-Mestries E."/>
            <person name="Morien E."/>
            <person name="Nambeesan S."/>
            <person name="Nguyen T."/>
            <person name="Pegot-Espagnet P."/>
            <person name="Pouilly N."/>
            <person name="Raftis F."/>
            <person name="Sallet E."/>
            <person name="Schiex T."/>
            <person name="Thomas J."/>
            <person name="Vandecasteele C."/>
            <person name="Vares D."/>
            <person name="Vear F."/>
            <person name="Vautrin S."/>
            <person name="Crespi M."/>
            <person name="Mangin B."/>
            <person name="Burke J.M."/>
            <person name="Salse J."/>
            <person name="Munos S."/>
            <person name="Vincourt P."/>
            <person name="Rieseberg L.H."/>
            <person name="Langlade N.B."/>
        </authorList>
    </citation>
    <scope>NUCLEOTIDE SEQUENCE</scope>
    <source>
        <tissue evidence="2">Leaves</tissue>
    </source>
</reference>